<accession>A0A6M5YTL5</accession>
<sequence length="88" mass="9473">MTVAESVNATKVRYAAADALALLDGIDTLIATKGKKVETFDLKDARPDDDELLARLMGPTGNLRAPAARIGRTLVVGFNEEVYARVLK</sequence>
<protein>
    <submittedName>
        <fullName evidence="2">Uncharacterized protein</fullName>
    </submittedName>
</protein>
<dbReference type="Pfam" id="PF03960">
    <property type="entry name" value="ArsC"/>
    <property type="match status" value="1"/>
</dbReference>
<dbReference type="SUPFAM" id="SSF52833">
    <property type="entry name" value="Thioredoxin-like"/>
    <property type="match status" value="1"/>
</dbReference>
<dbReference type="NCBIfam" id="NF041106">
    <property type="entry name" value="ArsC_rel_Se_1"/>
    <property type="match status" value="1"/>
</dbReference>
<dbReference type="InterPro" id="IPR006660">
    <property type="entry name" value="Arsenate_reductase-like"/>
</dbReference>
<dbReference type="EMBL" id="CP053452">
    <property type="protein sequence ID" value="QJW96663.1"/>
    <property type="molecule type" value="Genomic_DNA"/>
</dbReference>
<proteinExistence type="inferred from homology"/>
<dbReference type="KEGG" id="ftj:FTUN_4220"/>
<dbReference type="Gene3D" id="3.40.30.10">
    <property type="entry name" value="Glutaredoxin"/>
    <property type="match status" value="1"/>
</dbReference>
<name>A0A6M5YTL5_9BACT</name>
<comment type="similarity">
    <text evidence="1">Belongs to the ArsC family.</text>
</comment>
<evidence type="ECO:0000313" key="3">
    <source>
        <dbReference type="Proteomes" id="UP000503447"/>
    </source>
</evidence>
<keyword evidence="3" id="KW-1185">Reference proteome</keyword>
<dbReference type="AlphaFoldDB" id="A0A6M5YTL5"/>
<organism evidence="2 3">
    <name type="scientific">Frigoriglobus tundricola</name>
    <dbReference type="NCBI Taxonomy" id="2774151"/>
    <lineage>
        <taxon>Bacteria</taxon>
        <taxon>Pseudomonadati</taxon>
        <taxon>Planctomycetota</taxon>
        <taxon>Planctomycetia</taxon>
        <taxon>Gemmatales</taxon>
        <taxon>Gemmataceae</taxon>
        <taxon>Frigoriglobus</taxon>
    </lineage>
</organism>
<evidence type="ECO:0000313" key="2">
    <source>
        <dbReference type="EMBL" id="QJW96663.1"/>
    </source>
</evidence>
<dbReference type="Proteomes" id="UP000503447">
    <property type="component" value="Chromosome"/>
</dbReference>
<gene>
    <name evidence="2" type="ORF">FTUN_4220</name>
</gene>
<evidence type="ECO:0000256" key="1">
    <source>
        <dbReference type="ARBA" id="ARBA00007198"/>
    </source>
</evidence>
<dbReference type="InterPro" id="IPR036249">
    <property type="entry name" value="Thioredoxin-like_sf"/>
</dbReference>
<reference evidence="3" key="1">
    <citation type="submission" date="2020-05" db="EMBL/GenBank/DDBJ databases">
        <title>Frigoriglobus tundricola gen. nov., sp. nov., a psychrotolerant cellulolytic planctomycete of the family Gemmataceae with two divergent copies of 16S rRNA gene.</title>
        <authorList>
            <person name="Kulichevskaya I.S."/>
            <person name="Ivanova A.A."/>
            <person name="Naumoff D.G."/>
            <person name="Beletsky A.V."/>
            <person name="Rijpstra W.I.C."/>
            <person name="Sinninghe Damste J.S."/>
            <person name="Mardanov A.V."/>
            <person name="Ravin N.V."/>
            <person name="Dedysh S.N."/>
        </authorList>
    </citation>
    <scope>NUCLEOTIDE SEQUENCE [LARGE SCALE GENOMIC DNA]</scope>
    <source>
        <strain evidence="3">PL17</strain>
    </source>
</reference>